<accession>A0A226X476</accession>
<gene>
    <name evidence="1" type="ORF">BSU04_12800</name>
</gene>
<evidence type="ECO:0000313" key="2">
    <source>
        <dbReference type="Proteomes" id="UP000214720"/>
    </source>
</evidence>
<organism evidence="1 2">
    <name type="scientific">Caballeronia sordidicola</name>
    <name type="common">Burkholderia sordidicola</name>
    <dbReference type="NCBI Taxonomy" id="196367"/>
    <lineage>
        <taxon>Bacteria</taxon>
        <taxon>Pseudomonadati</taxon>
        <taxon>Pseudomonadota</taxon>
        <taxon>Betaproteobacteria</taxon>
        <taxon>Burkholderiales</taxon>
        <taxon>Burkholderiaceae</taxon>
        <taxon>Caballeronia</taxon>
    </lineage>
</organism>
<protein>
    <submittedName>
        <fullName evidence="1">Uncharacterized protein</fullName>
    </submittedName>
</protein>
<sequence>MRFLHISRALERIPMQDDSFSAPGSPPFRYRYATGTALPISLNKLDDPNLRQY</sequence>
<comment type="caution">
    <text evidence="1">The sequence shown here is derived from an EMBL/GenBank/DDBJ whole genome shotgun (WGS) entry which is preliminary data.</text>
</comment>
<proteinExistence type="predicted"/>
<name>A0A226X476_CABSO</name>
<reference evidence="2" key="1">
    <citation type="submission" date="2017-01" db="EMBL/GenBank/DDBJ databases">
        <title>Genome Analysis of Deinococcus marmoris KOPRI26562.</title>
        <authorList>
            <person name="Kim J.H."/>
            <person name="Oh H.-M."/>
        </authorList>
    </citation>
    <scope>NUCLEOTIDE SEQUENCE [LARGE SCALE GENOMIC DNA]</scope>
    <source>
        <strain evidence="2">PAMC 26633</strain>
    </source>
</reference>
<dbReference type="AlphaFoldDB" id="A0A226X476"/>
<dbReference type="Proteomes" id="UP000214720">
    <property type="component" value="Unassembled WGS sequence"/>
</dbReference>
<dbReference type="EMBL" id="MTHB01000072">
    <property type="protein sequence ID" value="OXC78255.1"/>
    <property type="molecule type" value="Genomic_DNA"/>
</dbReference>
<evidence type="ECO:0000313" key="1">
    <source>
        <dbReference type="EMBL" id="OXC78255.1"/>
    </source>
</evidence>